<feature type="transmembrane region" description="Helical" evidence="1">
    <location>
        <begin position="6"/>
        <end position="22"/>
    </location>
</feature>
<sequence>MGYPFPLAVDLLAVAVIGFGVWMSTHHDGCRKSFTLPVLGLGAIIFIVFIVTNNGSGHNVSGLRLGI</sequence>
<proteinExistence type="predicted"/>
<protein>
    <submittedName>
        <fullName evidence="2">Uncharacterized protein</fullName>
    </submittedName>
</protein>
<organism evidence="2 3">
    <name type="scientific">Thlaspi arvense</name>
    <name type="common">Field penny-cress</name>
    <dbReference type="NCBI Taxonomy" id="13288"/>
    <lineage>
        <taxon>Eukaryota</taxon>
        <taxon>Viridiplantae</taxon>
        <taxon>Streptophyta</taxon>
        <taxon>Embryophyta</taxon>
        <taxon>Tracheophyta</taxon>
        <taxon>Spermatophyta</taxon>
        <taxon>Magnoliopsida</taxon>
        <taxon>eudicotyledons</taxon>
        <taxon>Gunneridae</taxon>
        <taxon>Pentapetalae</taxon>
        <taxon>rosids</taxon>
        <taxon>malvids</taxon>
        <taxon>Brassicales</taxon>
        <taxon>Brassicaceae</taxon>
        <taxon>Thlaspideae</taxon>
        <taxon>Thlaspi</taxon>
    </lineage>
</organism>
<dbReference type="AlphaFoldDB" id="A0AAU9SX09"/>
<keyword evidence="3" id="KW-1185">Reference proteome</keyword>
<dbReference type="Proteomes" id="UP000836841">
    <property type="component" value="Unassembled WGS sequence"/>
</dbReference>
<evidence type="ECO:0000313" key="2">
    <source>
        <dbReference type="EMBL" id="CAH2075732.1"/>
    </source>
</evidence>
<evidence type="ECO:0000313" key="3">
    <source>
        <dbReference type="Proteomes" id="UP000836841"/>
    </source>
</evidence>
<accession>A0AAU9SX09</accession>
<keyword evidence="1" id="KW-1133">Transmembrane helix</keyword>
<gene>
    <name evidence="2" type="ORF">TAV2_LOCUS22418</name>
</gene>
<evidence type="ECO:0000256" key="1">
    <source>
        <dbReference type="SAM" id="Phobius"/>
    </source>
</evidence>
<comment type="caution">
    <text evidence="2">The sequence shown here is derived from an EMBL/GenBank/DDBJ whole genome shotgun (WGS) entry which is preliminary data.</text>
</comment>
<name>A0AAU9SX09_THLAR</name>
<feature type="transmembrane region" description="Helical" evidence="1">
    <location>
        <begin position="34"/>
        <end position="52"/>
    </location>
</feature>
<keyword evidence="1" id="KW-0812">Transmembrane</keyword>
<reference evidence="2 3" key="1">
    <citation type="submission" date="2022-03" db="EMBL/GenBank/DDBJ databases">
        <authorList>
            <person name="Nunn A."/>
            <person name="Chopra R."/>
            <person name="Nunn A."/>
            <person name="Contreras Garrido A."/>
        </authorList>
    </citation>
    <scope>NUCLEOTIDE SEQUENCE [LARGE SCALE GENOMIC DNA]</scope>
</reference>
<keyword evidence="1" id="KW-0472">Membrane</keyword>
<dbReference type="EMBL" id="CAJVSB020000875">
    <property type="protein sequence ID" value="CAH2075732.1"/>
    <property type="molecule type" value="Genomic_DNA"/>
</dbReference>